<name>A0ABD0VU55_DENTH</name>
<dbReference type="AlphaFoldDB" id="A0ABD0VU55"/>
<feature type="compositionally biased region" description="Basic and acidic residues" evidence="1">
    <location>
        <begin position="348"/>
        <end position="360"/>
    </location>
</feature>
<reference evidence="2 3" key="1">
    <citation type="journal article" date="2024" name="Plant Biotechnol. J.">
        <title>Dendrobium thyrsiflorum genome and its molecular insights into genes involved in important horticultural traits.</title>
        <authorList>
            <person name="Chen B."/>
            <person name="Wang J.Y."/>
            <person name="Zheng P.J."/>
            <person name="Li K.L."/>
            <person name="Liang Y.M."/>
            <person name="Chen X.F."/>
            <person name="Zhang C."/>
            <person name="Zhao X."/>
            <person name="He X."/>
            <person name="Zhang G.Q."/>
            <person name="Liu Z.J."/>
            <person name="Xu Q."/>
        </authorList>
    </citation>
    <scope>NUCLEOTIDE SEQUENCE [LARGE SCALE GENOMIC DNA]</scope>
    <source>
        <strain evidence="2">GZMU011</strain>
    </source>
</reference>
<feature type="region of interest" description="Disordered" evidence="1">
    <location>
        <begin position="322"/>
        <end position="455"/>
    </location>
</feature>
<sequence length="481" mass="52691">MTSQRWKEKPIPSGVARNLWAPKIHAPASARIPDRMVGGVMMNPIKIPWFRRPGSSWSLVYLVRGGSRPNLTEGSLSAAMGFDVIREHMGDDHDRNIMVPFGGKPPGLEGPGRNRLPTVPFGGKTIDVFTENFGSLPASPPLGGNFRRLQSHHVTRTCMVGVRGHRSRTILSPTTLLERVWGLHVYLSERGAVVSPQAGTYEYPFLAVGVTPGSLLPCYESAYRWFSGPSQTPKKKLLDHPFCHKHRDALPPTTLTIIDYSLNEIGFELNPADGQKCRTKTQEIGAAGDGKFPLVHDLGIWPKKLANRRKLPSQLAAPVVPPAKNVVTSGPQEGKAVKGVRSNSGKGGKPEERRRTSEKVLKKRSKGRRVPSQQLAHVVASDHSVVTPDPIGRDSRRTNGVARRRGGVDRRSARKGGSSLHSRRAPVVSSDRNVVTSDQTRRKVVVGAESNRDQGVEEVNTYKENGKDIMSSLPKSNPIIL</sequence>
<comment type="caution">
    <text evidence="2">The sequence shown here is derived from an EMBL/GenBank/DDBJ whole genome shotgun (WGS) entry which is preliminary data.</text>
</comment>
<organism evidence="2 3">
    <name type="scientific">Dendrobium thyrsiflorum</name>
    <name type="common">Pinecone-like raceme dendrobium</name>
    <name type="synonym">Orchid</name>
    <dbReference type="NCBI Taxonomy" id="117978"/>
    <lineage>
        <taxon>Eukaryota</taxon>
        <taxon>Viridiplantae</taxon>
        <taxon>Streptophyta</taxon>
        <taxon>Embryophyta</taxon>
        <taxon>Tracheophyta</taxon>
        <taxon>Spermatophyta</taxon>
        <taxon>Magnoliopsida</taxon>
        <taxon>Liliopsida</taxon>
        <taxon>Asparagales</taxon>
        <taxon>Orchidaceae</taxon>
        <taxon>Epidendroideae</taxon>
        <taxon>Malaxideae</taxon>
        <taxon>Dendrobiinae</taxon>
        <taxon>Dendrobium</taxon>
    </lineage>
</organism>
<protein>
    <submittedName>
        <fullName evidence="2">Uncharacterized protein</fullName>
    </submittedName>
</protein>
<evidence type="ECO:0000313" key="3">
    <source>
        <dbReference type="Proteomes" id="UP001552299"/>
    </source>
</evidence>
<dbReference type="EMBL" id="JANQDX010000001">
    <property type="protein sequence ID" value="KAL0928749.1"/>
    <property type="molecule type" value="Genomic_DNA"/>
</dbReference>
<proteinExistence type="predicted"/>
<accession>A0ABD0VU55</accession>
<gene>
    <name evidence="2" type="ORF">M5K25_000670</name>
</gene>
<evidence type="ECO:0000313" key="2">
    <source>
        <dbReference type="EMBL" id="KAL0928749.1"/>
    </source>
</evidence>
<keyword evidence="3" id="KW-1185">Reference proteome</keyword>
<dbReference type="Proteomes" id="UP001552299">
    <property type="component" value="Unassembled WGS sequence"/>
</dbReference>
<evidence type="ECO:0000256" key="1">
    <source>
        <dbReference type="SAM" id="MobiDB-lite"/>
    </source>
</evidence>